<dbReference type="EMBL" id="RBOW01000589">
    <property type="protein sequence ID" value="RMN27496.1"/>
    <property type="molecule type" value="Genomic_DNA"/>
</dbReference>
<sequence>MNNKRSIAITLAVVAIIGLGSLTLNPQLLPFAAETGSSDTAHSDQEHAHSAEEDHGDEDHASEPKKPGAAAAEQPHEEEEEGHIELTAEQ</sequence>
<proteinExistence type="predicted"/>
<evidence type="ECO:0000256" key="1">
    <source>
        <dbReference type="SAM" id="MobiDB-lite"/>
    </source>
</evidence>
<feature type="non-terminal residue" evidence="2">
    <location>
        <position position="90"/>
    </location>
</feature>
<gene>
    <name evidence="2" type="ORF">ALQ64_05613</name>
</gene>
<feature type="compositionally biased region" description="Basic and acidic residues" evidence="1">
    <location>
        <begin position="41"/>
        <end position="66"/>
    </location>
</feature>
<reference evidence="2 3" key="1">
    <citation type="submission" date="2018-08" db="EMBL/GenBank/DDBJ databases">
        <title>Recombination of ecologically and evolutionarily significant loci maintains genetic cohesion in the Pseudomonas syringae species complex.</title>
        <authorList>
            <person name="Dillon M."/>
            <person name="Thakur S."/>
            <person name="Almeida R.N.D."/>
            <person name="Weir B.S."/>
            <person name="Guttman D.S."/>
        </authorList>
    </citation>
    <scope>NUCLEOTIDE SEQUENCE [LARGE SCALE GENOMIC DNA]</scope>
    <source>
        <strain evidence="2 3">ICMP 2821</strain>
    </source>
</reference>
<feature type="region of interest" description="Disordered" evidence="1">
    <location>
        <begin position="34"/>
        <end position="90"/>
    </location>
</feature>
<name>A0A3M3KWW6_PSECA</name>
<evidence type="ECO:0000313" key="2">
    <source>
        <dbReference type="EMBL" id="RMN27496.1"/>
    </source>
</evidence>
<evidence type="ECO:0000313" key="3">
    <source>
        <dbReference type="Proteomes" id="UP000281372"/>
    </source>
</evidence>
<protein>
    <submittedName>
        <fullName evidence="2">Cation efflux protein</fullName>
    </submittedName>
</protein>
<accession>A0A3M3KWW6</accession>
<comment type="caution">
    <text evidence="2">The sequence shown here is derived from an EMBL/GenBank/DDBJ whole genome shotgun (WGS) entry which is preliminary data.</text>
</comment>
<dbReference type="AlphaFoldDB" id="A0A3M3KWW6"/>
<dbReference type="Proteomes" id="UP000281372">
    <property type="component" value="Unassembled WGS sequence"/>
</dbReference>
<organism evidence="2 3">
    <name type="scientific">Pseudomonas cannabina</name>
    <dbReference type="NCBI Taxonomy" id="86840"/>
    <lineage>
        <taxon>Bacteria</taxon>
        <taxon>Pseudomonadati</taxon>
        <taxon>Pseudomonadota</taxon>
        <taxon>Gammaproteobacteria</taxon>
        <taxon>Pseudomonadales</taxon>
        <taxon>Pseudomonadaceae</taxon>
        <taxon>Pseudomonas</taxon>
    </lineage>
</organism>